<sequence>MSYDVYYYKVSAGTEVVHKDDAERYAKAEGQDLERILDVISSMDRVEYYVCKKGTFEVVSMFALTVLEDMHHGKLAAFLADFTFEEYRNLGELAKTRMWYLKRFCETYGLTKYQRSRHLSESRQLVITKEV</sequence>
<dbReference type="EMBL" id="MW671054">
    <property type="protein sequence ID" value="QTH79746.1"/>
    <property type="molecule type" value="Genomic_DNA"/>
</dbReference>
<dbReference type="Proteomes" id="UP000678047">
    <property type="component" value="Segment"/>
</dbReference>
<reference evidence="1 2" key="1">
    <citation type="submission" date="2021-02" db="EMBL/GenBank/DDBJ databases">
        <authorList>
            <person name="Jia K."/>
            <person name="Zhang L."/>
            <person name="Liu Z."/>
        </authorList>
    </citation>
    <scope>NUCLEOTIDE SEQUENCE [LARGE SCALE GENOMIC DNA]</scope>
</reference>
<keyword evidence="2" id="KW-1185">Reference proteome</keyword>
<protein>
    <submittedName>
        <fullName evidence="1">Host specificity protein A</fullName>
    </submittedName>
</protein>
<evidence type="ECO:0000313" key="2">
    <source>
        <dbReference type="Proteomes" id="UP000678047"/>
    </source>
</evidence>
<proteinExistence type="predicted"/>
<name>A0A8A6C7R8_9CAUD</name>
<evidence type="ECO:0000313" key="1">
    <source>
        <dbReference type="EMBL" id="QTH79746.1"/>
    </source>
</evidence>
<accession>A0A8A6C7R8</accession>
<organism evidence="1 2">
    <name type="scientific">Aeromonas phage PZL-Ah152</name>
    <dbReference type="NCBI Taxonomy" id="2820393"/>
    <lineage>
        <taxon>Viruses</taxon>
        <taxon>Duplodnaviria</taxon>
        <taxon>Heunggongvirae</taxon>
        <taxon>Uroviricota</taxon>
        <taxon>Caudoviricetes</taxon>
        <taxon>Autographivirales</taxon>
        <taxon>Autotranscriptaviridae</taxon>
        <taxon>Studiervirinae</taxon>
        <taxon>Armandvirus</taxon>
        <taxon>Armandvirus PZLAh152</taxon>
    </lineage>
</organism>